<reference evidence="2" key="1">
    <citation type="submission" date="2014-09" db="EMBL/GenBank/DDBJ databases">
        <authorList>
            <person name="Magalhaes I.L.F."/>
            <person name="Oliveira U."/>
            <person name="Santos F.R."/>
            <person name="Vidigal T.H.D.A."/>
            <person name="Brescovit A.D."/>
            <person name="Santos A.J."/>
        </authorList>
    </citation>
    <scope>NUCLEOTIDE SEQUENCE</scope>
    <source>
        <tissue evidence="2">Shoot tissue taken approximately 20 cm above the soil surface</tissue>
    </source>
</reference>
<name>A0A0A9B7D6_ARUDO</name>
<feature type="compositionally biased region" description="Pro residues" evidence="1">
    <location>
        <begin position="14"/>
        <end position="34"/>
    </location>
</feature>
<protein>
    <submittedName>
        <fullName evidence="2">Uncharacterized protein</fullName>
    </submittedName>
</protein>
<dbReference type="EMBL" id="GBRH01239837">
    <property type="protein sequence ID" value="JAD58058.1"/>
    <property type="molecule type" value="Transcribed_RNA"/>
</dbReference>
<reference evidence="2" key="2">
    <citation type="journal article" date="2015" name="Data Brief">
        <title>Shoot transcriptome of the giant reed, Arundo donax.</title>
        <authorList>
            <person name="Barrero R.A."/>
            <person name="Guerrero F.D."/>
            <person name="Moolhuijzen P."/>
            <person name="Goolsby J.A."/>
            <person name="Tidwell J."/>
            <person name="Bellgard S.E."/>
            <person name="Bellgard M.I."/>
        </authorList>
    </citation>
    <scope>NUCLEOTIDE SEQUENCE</scope>
    <source>
        <tissue evidence="2">Shoot tissue taken approximately 20 cm above the soil surface</tissue>
    </source>
</reference>
<organism evidence="2">
    <name type="scientific">Arundo donax</name>
    <name type="common">Giant reed</name>
    <name type="synonym">Donax arundinaceus</name>
    <dbReference type="NCBI Taxonomy" id="35708"/>
    <lineage>
        <taxon>Eukaryota</taxon>
        <taxon>Viridiplantae</taxon>
        <taxon>Streptophyta</taxon>
        <taxon>Embryophyta</taxon>
        <taxon>Tracheophyta</taxon>
        <taxon>Spermatophyta</taxon>
        <taxon>Magnoliopsida</taxon>
        <taxon>Liliopsida</taxon>
        <taxon>Poales</taxon>
        <taxon>Poaceae</taxon>
        <taxon>PACMAD clade</taxon>
        <taxon>Arundinoideae</taxon>
        <taxon>Arundineae</taxon>
        <taxon>Arundo</taxon>
    </lineage>
</organism>
<sequence length="86" mass="8801">MAAYTGMPAAVVPPHLPPPPPPPAYGVSTPPNPSPKNVGTSGSAVGVESPEETLHRIAHGVFGGPVIATESRASNYSPQDDDFPLF</sequence>
<dbReference type="AlphaFoldDB" id="A0A0A9B7D6"/>
<accession>A0A0A9B7D6</accession>
<evidence type="ECO:0000256" key="1">
    <source>
        <dbReference type="SAM" id="MobiDB-lite"/>
    </source>
</evidence>
<evidence type="ECO:0000313" key="2">
    <source>
        <dbReference type="EMBL" id="JAD58058.1"/>
    </source>
</evidence>
<proteinExistence type="predicted"/>
<feature type="region of interest" description="Disordered" evidence="1">
    <location>
        <begin position="1"/>
        <end position="48"/>
    </location>
</feature>